<dbReference type="SUPFAM" id="SSF48452">
    <property type="entry name" value="TPR-like"/>
    <property type="match status" value="1"/>
</dbReference>
<dbReference type="Proteomes" id="UP001200313">
    <property type="component" value="Unassembled WGS sequence"/>
</dbReference>
<proteinExistence type="predicted"/>
<comment type="caution">
    <text evidence="1">The sequence shown here is derived from an EMBL/GenBank/DDBJ whole genome shotgun (WGS) entry which is preliminary data.</text>
</comment>
<evidence type="ECO:0000313" key="2">
    <source>
        <dbReference type="Proteomes" id="UP001200313"/>
    </source>
</evidence>
<gene>
    <name evidence="1" type="ORF">L0P79_07580</name>
</gene>
<evidence type="ECO:0000313" key="1">
    <source>
        <dbReference type="EMBL" id="MCG4526938.1"/>
    </source>
</evidence>
<dbReference type="RefSeq" id="WP_238073806.1">
    <property type="nucleotide sequence ID" value="NZ_JAKNJB010000010.1"/>
</dbReference>
<sequence length="332" mass="39109">MGLFDFLKKRKDMEKRYTGNGSSCWGSKSIHGEDYESKRQAEEDFWERRYDLSTVAGIRSIPVPREEEQSSESLPNVTGRIEYYLIMKGGRYQRTGDVELALACYRKANELMPMSPIMYQRDYYMRLPRYLRKLRRFDEARIEEGNIEKMFSSGSDLSDADEAAWRANRADSLRWAEEDGSDLVEVSWVSGCCETCGKYRGRIFSMNGLDARFPRFPSDFCEKCGLTYFPFLYGFSEPVYTKKRGKALIREMNKPFQDTRTTEDILNYREILEREGREAIKRRNSEDYDWLWEFLPELCPKSLSGYVRMKNSNSKNYLRIVDEAKRLGRNID</sequence>
<organism evidence="1 2">
    <name type="scientific">Intestinimonas massiliensis</name>
    <name type="common">ex Afouda et al. 2020</name>
    <dbReference type="NCBI Taxonomy" id="1673721"/>
    <lineage>
        <taxon>Bacteria</taxon>
        <taxon>Bacillati</taxon>
        <taxon>Bacillota</taxon>
        <taxon>Clostridia</taxon>
        <taxon>Eubacteriales</taxon>
        <taxon>Intestinimonas</taxon>
    </lineage>
</organism>
<reference evidence="1 2" key="1">
    <citation type="submission" date="2022-01" db="EMBL/GenBank/DDBJ databases">
        <title>Collection of gut derived symbiotic bacterial strains cultured from healthy donors.</title>
        <authorList>
            <person name="Lin H."/>
            <person name="Kohout C."/>
            <person name="Waligurski E."/>
            <person name="Pamer E.G."/>
        </authorList>
    </citation>
    <scope>NUCLEOTIDE SEQUENCE [LARGE SCALE GENOMIC DNA]</scope>
    <source>
        <strain evidence="1 2">DFI.3.7</strain>
    </source>
</reference>
<protein>
    <submittedName>
        <fullName evidence="1">Phage minor capsid protein</fullName>
    </submittedName>
</protein>
<accession>A0ABS9M7Z8</accession>
<dbReference type="InterPro" id="IPR011990">
    <property type="entry name" value="TPR-like_helical_dom_sf"/>
</dbReference>
<name>A0ABS9M7Z8_9FIRM</name>
<dbReference type="EMBL" id="JAKNJB010000010">
    <property type="protein sequence ID" value="MCG4526938.1"/>
    <property type="molecule type" value="Genomic_DNA"/>
</dbReference>
<keyword evidence="2" id="KW-1185">Reference proteome</keyword>